<gene>
    <name evidence="9" type="ORF">DFH01_20005</name>
</gene>
<dbReference type="GO" id="GO:0005886">
    <property type="term" value="C:plasma membrane"/>
    <property type="evidence" value="ECO:0007669"/>
    <property type="project" value="TreeGrafter"/>
</dbReference>
<dbReference type="OrthoDB" id="9788328at2"/>
<keyword evidence="10" id="KW-1185">Reference proteome</keyword>
<feature type="transmembrane region" description="Helical" evidence="7">
    <location>
        <begin position="101"/>
        <end position="122"/>
    </location>
</feature>
<dbReference type="PANTHER" id="PTHR36964">
    <property type="entry name" value="PROTEIN-METHIONINE-SULFOXIDE REDUCTASE HEME-BINDING SUBUNIT MSRQ"/>
    <property type="match status" value="1"/>
</dbReference>
<evidence type="ECO:0000259" key="8">
    <source>
        <dbReference type="Pfam" id="PF01794"/>
    </source>
</evidence>
<dbReference type="EMBL" id="QGNA01000004">
    <property type="protein sequence ID" value="PWS35854.1"/>
    <property type="molecule type" value="Genomic_DNA"/>
</dbReference>
<evidence type="ECO:0000256" key="6">
    <source>
        <dbReference type="ARBA" id="ARBA00023136"/>
    </source>
</evidence>
<keyword evidence="3 7" id="KW-0812">Transmembrane</keyword>
<evidence type="ECO:0000256" key="5">
    <source>
        <dbReference type="ARBA" id="ARBA00023004"/>
    </source>
</evidence>
<feature type="transmembrane region" description="Helical" evidence="7">
    <location>
        <begin position="261"/>
        <end position="282"/>
    </location>
</feature>
<name>A0A317F9W0_9PROT</name>
<evidence type="ECO:0000256" key="1">
    <source>
        <dbReference type="ARBA" id="ARBA00004141"/>
    </source>
</evidence>
<dbReference type="AlphaFoldDB" id="A0A317F9W0"/>
<proteinExistence type="predicted"/>
<feature type="transmembrane region" description="Helical" evidence="7">
    <location>
        <begin position="172"/>
        <end position="188"/>
    </location>
</feature>
<sequence>MSDTVRPARRGAGRPAGVPWPWLDRAGRISALRIALLVALAAPAAVLLWLLAAGALGADPWKQATREAGNHAAHILLISLAVTPLRWIADWPKAATLRRMVGLAALAYALLHLVLYAGHLGWNLLAVGAEIATRIYLTLGFAVLLGLCVLGWTSTDGWQTRLGRGWKRLHRWVYLLAAAAVLHAFLQSKARADGAVVMAGCWLWLMLWRLLPGPWRARPLALLALALVAALATALVEYAWYGAATNLPAARILAANLDLAAGLRPAQGILLAGVAAALLPLLRRLTPAGA</sequence>
<keyword evidence="4 7" id="KW-1133">Transmembrane helix</keyword>
<evidence type="ECO:0000256" key="2">
    <source>
        <dbReference type="ARBA" id="ARBA00022448"/>
    </source>
</evidence>
<organism evidence="9 10">
    <name type="scientific">Falsiroseomonas bella</name>
    <dbReference type="NCBI Taxonomy" id="2184016"/>
    <lineage>
        <taxon>Bacteria</taxon>
        <taxon>Pseudomonadati</taxon>
        <taxon>Pseudomonadota</taxon>
        <taxon>Alphaproteobacteria</taxon>
        <taxon>Acetobacterales</taxon>
        <taxon>Roseomonadaceae</taxon>
        <taxon>Falsiroseomonas</taxon>
    </lineage>
</organism>
<feature type="transmembrane region" description="Helical" evidence="7">
    <location>
        <begin position="194"/>
        <end position="211"/>
    </location>
</feature>
<dbReference type="GO" id="GO:0010181">
    <property type="term" value="F:FMN binding"/>
    <property type="evidence" value="ECO:0007669"/>
    <property type="project" value="TreeGrafter"/>
</dbReference>
<evidence type="ECO:0000256" key="4">
    <source>
        <dbReference type="ARBA" id="ARBA00022989"/>
    </source>
</evidence>
<feature type="transmembrane region" description="Helical" evidence="7">
    <location>
        <begin position="72"/>
        <end position="89"/>
    </location>
</feature>
<comment type="subcellular location">
    <subcellularLocation>
        <location evidence="1">Membrane</location>
        <topology evidence="1">Multi-pass membrane protein</topology>
    </subcellularLocation>
</comment>
<dbReference type="InterPro" id="IPR022837">
    <property type="entry name" value="MsrQ-like"/>
</dbReference>
<dbReference type="RefSeq" id="WP_109872220.1">
    <property type="nucleotide sequence ID" value="NZ_QGNA01000004.1"/>
</dbReference>
<evidence type="ECO:0000256" key="3">
    <source>
        <dbReference type="ARBA" id="ARBA00022692"/>
    </source>
</evidence>
<dbReference type="InterPro" id="IPR013130">
    <property type="entry name" value="Fe3_Rdtase_TM_dom"/>
</dbReference>
<dbReference type="Proteomes" id="UP000245765">
    <property type="component" value="Unassembled WGS sequence"/>
</dbReference>
<dbReference type="GO" id="GO:0016679">
    <property type="term" value="F:oxidoreductase activity, acting on diphenols and related substances as donors"/>
    <property type="evidence" value="ECO:0007669"/>
    <property type="project" value="TreeGrafter"/>
</dbReference>
<dbReference type="Pfam" id="PF01794">
    <property type="entry name" value="Ferric_reduct"/>
    <property type="match status" value="1"/>
</dbReference>
<evidence type="ECO:0000313" key="10">
    <source>
        <dbReference type="Proteomes" id="UP000245765"/>
    </source>
</evidence>
<dbReference type="GO" id="GO:0020037">
    <property type="term" value="F:heme binding"/>
    <property type="evidence" value="ECO:0007669"/>
    <property type="project" value="TreeGrafter"/>
</dbReference>
<feature type="transmembrane region" description="Helical" evidence="7">
    <location>
        <begin position="220"/>
        <end position="241"/>
    </location>
</feature>
<evidence type="ECO:0000313" key="9">
    <source>
        <dbReference type="EMBL" id="PWS35854.1"/>
    </source>
</evidence>
<protein>
    <submittedName>
        <fullName evidence="9">Sulfoxide reductase heme-binding subunit YedZ</fullName>
    </submittedName>
</protein>
<keyword evidence="5" id="KW-0408">Iron</keyword>
<feature type="transmembrane region" description="Helical" evidence="7">
    <location>
        <begin position="31"/>
        <end position="52"/>
    </location>
</feature>
<evidence type="ECO:0000256" key="7">
    <source>
        <dbReference type="SAM" id="Phobius"/>
    </source>
</evidence>
<keyword evidence="6 7" id="KW-0472">Membrane</keyword>
<accession>A0A317F9W0</accession>
<feature type="transmembrane region" description="Helical" evidence="7">
    <location>
        <begin position="134"/>
        <end position="152"/>
    </location>
</feature>
<feature type="domain" description="Ferric oxidoreductase" evidence="8">
    <location>
        <begin position="75"/>
        <end position="180"/>
    </location>
</feature>
<reference evidence="10" key="1">
    <citation type="submission" date="2018-05" db="EMBL/GenBank/DDBJ databases">
        <authorList>
            <person name="Du Z."/>
            <person name="Wang X."/>
        </authorList>
    </citation>
    <scope>NUCLEOTIDE SEQUENCE [LARGE SCALE GENOMIC DNA]</scope>
    <source>
        <strain evidence="10">CQN31</strain>
    </source>
</reference>
<dbReference type="PANTHER" id="PTHR36964:SF1">
    <property type="entry name" value="PROTEIN-METHIONINE-SULFOXIDE REDUCTASE HEME-BINDING SUBUNIT MSRQ"/>
    <property type="match status" value="1"/>
</dbReference>
<comment type="caution">
    <text evidence="9">The sequence shown here is derived from an EMBL/GenBank/DDBJ whole genome shotgun (WGS) entry which is preliminary data.</text>
</comment>
<keyword evidence="2" id="KW-0813">Transport</keyword>